<keyword evidence="1 3" id="KW-0418">Kinase</keyword>
<feature type="compositionally biased region" description="Basic and acidic residues" evidence="2">
    <location>
        <begin position="409"/>
        <end position="421"/>
    </location>
</feature>
<dbReference type="GO" id="GO:0016773">
    <property type="term" value="F:phosphotransferase activity, alcohol group as acceptor"/>
    <property type="evidence" value="ECO:0007669"/>
    <property type="project" value="UniProtKB-UniRule"/>
</dbReference>
<dbReference type="NCBIfam" id="NF007146">
    <property type="entry name" value="PRK09585.2-6"/>
    <property type="match status" value="1"/>
</dbReference>
<dbReference type="Pfam" id="PF03702">
    <property type="entry name" value="AnmK"/>
    <property type="match status" value="1"/>
</dbReference>
<dbReference type="UniPathway" id="UPA00544"/>
<dbReference type="RefSeq" id="WP_114454623.1">
    <property type="nucleotide sequence ID" value="NZ_QPJC01000014.1"/>
</dbReference>
<feature type="region of interest" description="Disordered" evidence="2">
    <location>
        <begin position="376"/>
        <end position="431"/>
    </location>
</feature>
<dbReference type="GO" id="GO:0006040">
    <property type="term" value="P:amino sugar metabolic process"/>
    <property type="evidence" value="ECO:0007669"/>
    <property type="project" value="InterPro"/>
</dbReference>
<dbReference type="EMBL" id="QPJC01000014">
    <property type="protein sequence ID" value="RCW39859.1"/>
    <property type="molecule type" value="Genomic_DNA"/>
</dbReference>
<organism evidence="3 4">
    <name type="scientific">Halopolyspora algeriensis</name>
    <dbReference type="NCBI Taxonomy" id="1500506"/>
    <lineage>
        <taxon>Bacteria</taxon>
        <taxon>Bacillati</taxon>
        <taxon>Actinomycetota</taxon>
        <taxon>Actinomycetes</taxon>
        <taxon>Actinomycetes incertae sedis</taxon>
        <taxon>Halopolyspora</taxon>
    </lineage>
</organism>
<keyword evidence="1" id="KW-0067">ATP-binding</keyword>
<dbReference type="SUPFAM" id="SSF53067">
    <property type="entry name" value="Actin-like ATPase domain"/>
    <property type="match status" value="1"/>
</dbReference>
<dbReference type="GO" id="GO:0009254">
    <property type="term" value="P:peptidoglycan turnover"/>
    <property type="evidence" value="ECO:0007669"/>
    <property type="project" value="UniProtKB-UniRule"/>
</dbReference>
<evidence type="ECO:0000313" key="4">
    <source>
        <dbReference type="Proteomes" id="UP000253495"/>
    </source>
</evidence>
<dbReference type="Proteomes" id="UP000253495">
    <property type="component" value="Unassembled WGS sequence"/>
</dbReference>
<proteinExistence type="inferred from homology"/>
<keyword evidence="1" id="KW-0547">Nucleotide-binding</keyword>
<sequence length="431" mass="44714">MCTECLHLPDRVSYTTPVTSWRVIGLLSGTSMDGVDVAAADFRYAAGTILLRPLGHTAIAYPNELREGLLAALPPGECSAGELCRLDTLIGQSFAEAARYGLDSLAGGHADLTASLGQTLYHWVDNGRSRGTLQLGQPAWIAESTGLPVIADLRARDVAAGGQGAPLAGMLDALWLATERARPDIALNIGGIANITVVGGEEILAYDTGPGNALIDAAATTVTGGARQQDTNGEIAARGTVRPDVLGTLLSDTYFGLRPPKSTGKEHFNGEYLRRVLAGTAGISDADLLATLTELTATTIADACRAHRARTVVASGGGVANPVLMAALRRLLDDSGIELTVSDALGLPSDSKEAYLTALLGFLGWNGMPGNVPSTTGARGPRILGSFTPGSGPLRPPPVPDQPARRLRVVTDEHTDARNEQEAPCGSPTSS</sequence>
<keyword evidence="1" id="KW-0119">Carbohydrate metabolism</keyword>
<dbReference type="HAMAP" id="MF_01270">
    <property type="entry name" value="AnhMurNAc_kinase"/>
    <property type="match status" value="1"/>
</dbReference>
<gene>
    <name evidence="1" type="primary">anmK</name>
    <name evidence="3" type="ORF">DFQ14_114123</name>
</gene>
<keyword evidence="4" id="KW-1185">Reference proteome</keyword>
<keyword evidence="1" id="KW-0808">Transferase</keyword>
<comment type="catalytic activity">
    <reaction evidence="1">
        <text>1,6-anhydro-N-acetyl-beta-muramate + ATP + H2O = N-acetyl-D-muramate 6-phosphate + ADP + H(+)</text>
        <dbReference type="Rhea" id="RHEA:24952"/>
        <dbReference type="ChEBI" id="CHEBI:15377"/>
        <dbReference type="ChEBI" id="CHEBI:15378"/>
        <dbReference type="ChEBI" id="CHEBI:30616"/>
        <dbReference type="ChEBI" id="CHEBI:58690"/>
        <dbReference type="ChEBI" id="CHEBI:58722"/>
        <dbReference type="ChEBI" id="CHEBI:456216"/>
        <dbReference type="EC" id="2.7.1.170"/>
    </reaction>
</comment>
<name>A0A368VF83_9ACTN</name>
<dbReference type="OrthoDB" id="9763949at2"/>
<dbReference type="PANTHER" id="PTHR30605:SF0">
    <property type="entry name" value="ANHYDRO-N-ACETYLMURAMIC ACID KINASE"/>
    <property type="match status" value="1"/>
</dbReference>
<evidence type="ECO:0000313" key="3">
    <source>
        <dbReference type="EMBL" id="RCW39859.1"/>
    </source>
</evidence>
<evidence type="ECO:0000256" key="1">
    <source>
        <dbReference type="HAMAP-Rule" id="MF_01270"/>
    </source>
</evidence>
<dbReference type="UniPathway" id="UPA00343"/>
<comment type="pathway">
    <text evidence="1">Cell wall biogenesis; peptidoglycan recycling.</text>
</comment>
<comment type="pathway">
    <text evidence="1">Amino-sugar metabolism; 1,6-anhydro-N-acetylmuramate degradation.</text>
</comment>
<accession>A0A368VF83</accession>
<feature type="binding site" evidence="1">
    <location>
        <begin position="29"/>
        <end position="36"/>
    </location>
    <ligand>
        <name>ATP</name>
        <dbReference type="ChEBI" id="CHEBI:30616"/>
    </ligand>
</feature>
<dbReference type="GO" id="GO:0097175">
    <property type="term" value="P:1,6-anhydro-N-acetyl-beta-muramic acid catabolic process"/>
    <property type="evidence" value="ECO:0007669"/>
    <property type="project" value="UniProtKB-UniRule"/>
</dbReference>
<comment type="caution">
    <text evidence="3">The sequence shown here is derived from an EMBL/GenBank/DDBJ whole genome shotgun (WGS) entry which is preliminary data.</text>
</comment>
<dbReference type="PANTHER" id="PTHR30605">
    <property type="entry name" value="ANHYDRO-N-ACETYLMURAMIC ACID KINASE"/>
    <property type="match status" value="1"/>
</dbReference>
<dbReference type="InterPro" id="IPR005338">
    <property type="entry name" value="Anhydro_N_Ac-Mur_kinase"/>
</dbReference>
<dbReference type="AlphaFoldDB" id="A0A368VF83"/>
<protein>
    <recommendedName>
        <fullName evidence="1">Anhydro-N-acetylmuramic acid kinase</fullName>
        <ecNumber evidence="1">2.7.1.170</ecNumber>
    </recommendedName>
    <alternativeName>
        <fullName evidence="1">AnhMurNAc kinase</fullName>
    </alternativeName>
</protein>
<dbReference type="Gene3D" id="3.30.420.40">
    <property type="match status" value="2"/>
</dbReference>
<reference evidence="3 4" key="1">
    <citation type="submission" date="2018-07" db="EMBL/GenBank/DDBJ databases">
        <title>Genomic Encyclopedia of Type Strains, Phase III (KMG-III): the genomes of soil and plant-associated and newly described type strains.</title>
        <authorList>
            <person name="Whitman W."/>
        </authorList>
    </citation>
    <scope>NUCLEOTIDE SEQUENCE [LARGE SCALE GENOMIC DNA]</scope>
    <source>
        <strain evidence="3 4">CECT 8575</strain>
    </source>
</reference>
<comment type="function">
    <text evidence="1">Catalyzes the specific phosphorylation of 1,6-anhydro-N-acetylmuramic acid (anhMurNAc) with the simultaneous cleavage of the 1,6-anhydro ring, generating MurNAc-6-P. Is required for the utilization of anhMurNAc either imported from the medium or derived from its own cell wall murein, and thus plays a role in cell wall recycling.</text>
</comment>
<dbReference type="GO" id="GO:0005524">
    <property type="term" value="F:ATP binding"/>
    <property type="evidence" value="ECO:0007669"/>
    <property type="project" value="UniProtKB-UniRule"/>
</dbReference>
<dbReference type="InterPro" id="IPR043129">
    <property type="entry name" value="ATPase_NBD"/>
</dbReference>
<dbReference type="EC" id="2.7.1.170" evidence="1"/>
<dbReference type="GO" id="GO:0016301">
    <property type="term" value="F:kinase activity"/>
    <property type="evidence" value="ECO:0007669"/>
    <property type="project" value="UniProtKB-KW"/>
</dbReference>
<comment type="similarity">
    <text evidence="1">Belongs to the anhydro-N-acetylmuramic acid kinase family.</text>
</comment>
<evidence type="ECO:0000256" key="2">
    <source>
        <dbReference type="SAM" id="MobiDB-lite"/>
    </source>
</evidence>